<dbReference type="InterPro" id="IPR007480">
    <property type="entry name" value="DUF529"/>
</dbReference>
<name>A0A976QT18_THEOR</name>
<protein>
    <submittedName>
        <fullName evidence="2">Uncharacterized protein</fullName>
    </submittedName>
</protein>
<feature type="compositionally biased region" description="Polar residues" evidence="1">
    <location>
        <begin position="1929"/>
        <end position="1942"/>
    </location>
</feature>
<dbReference type="Proteomes" id="UP000244811">
    <property type="component" value="Chromosome 3"/>
</dbReference>
<proteinExistence type="predicted"/>
<organism evidence="2 3">
    <name type="scientific">Theileria orientalis</name>
    <dbReference type="NCBI Taxonomy" id="68886"/>
    <lineage>
        <taxon>Eukaryota</taxon>
        <taxon>Sar</taxon>
        <taxon>Alveolata</taxon>
        <taxon>Apicomplexa</taxon>
        <taxon>Aconoidasida</taxon>
        <taxon>Piroplasmida</taxon>
        <taxon>Theileriidae</taxon>
        <taxon>Theileria</taxon>
    </lineage>
</organism>
<evidence type="ECO:0000256" key="1">
    <source>
        <dbReference type="SAM" id="MobiDB-lite"/>
    </source>
</evidence>
<feature type="compositionally biased region" description="Low complexity" evidence="1">
    <location>
        <begin position="968"/>
        <end position="994"/>
    </location>
</feature>
<gene>
    <name evidence="2" type="ORF">MACK_002312</name>
</gene>
<feature type="region of interest" description="Disordered" evidence="1">
    <location>
        <begin position="1990"/>
        <end position="2293"/>
    </location>
</feature>
<feature type="compositionally biased region" description="Polar residues" evidence="1">
    <location>
        <begin position="2222"/>
        <end position="2239"/>
    </location>
</feature>
<feature type="compositionally biased region" description="Low complexity" evidence="1">
    <location>
        <begin position="2240"/>
        <end position="2272"/>
    </location>
</feature>
<dbReference type="EMBL" id="CP056070">
    <property type="protein sequence ID" value="UKK01497.2"/>
    <property type="molecule type" value="Genomic_DNA"/>
</dbReference>
<feature type="region of interest" description="Disordered" evidence="1">
    <location>
        <begin position="374"/>
        <end position="399"/>
    </location>
</feature>
<sequence length="2293" mass="257539">MDEESTEITPVSLEGGSEATVDPAYVEPESSVTLLNGEVVVTKAFQESKSGRAHHILDIEWTFSTFFFVYEKKGNIATFTATEGHVLRLIKQNRNILYDPLTECECALKVEYEENNKIIIHKVDDTTEEIYLKLLVINVNNKCSTDLIEYVKDTWEDTETFTVKKPYLISLIKEDEELLWQAKSGLYPNKVLLKVDKNKKNVLEIIYPKDNDGDIVVEGKIIADTDDFYDEYTYIFSDTVKCAKVEYNKKPVWTCEKVEEPKFVKMRKKGNKVGFRESPASFCVITKGSVNPNDDTKYYFTQPSSDEKHYIFKKHVKCTEVKVNGEVIWKHNVREYGGSYPKAVSYYGEDEVVITFSDFLLFLEQSDGLWDPQFFDELSPADPEPQHEESAPESTPVSTPVLTHIQSDITLFTSDTKDSTKKRELDSSQYFVTQDPYRKNAFNYQLIKDSNCTLIRHIDKDVWHYDLTKNDGYYPESLHYNKESSRILLKLPSTYLLYERDGNNWTNADIPLKVFGRDPSDPNYAKELDTSKYDVTLHRSDNDVIYYYFNGLTKCTLVSCNDSSLWSYDPGKHPNQYPLSLEFNKRTPKVLLNFEPFVWSFEKDSEGNWITHETTKNVSGQFSDSTTVSVEDESTSDEQDSIVSTPPADKSGLAAQQKVKLFKGNPSDPANPLELDANDYTIHKEGNVCTYHIKVISVKLMFDDVLFWQHDPNQRGGIHPKSVVHDANSNVIVLRFEGLDMTFENTVEGWTFTESGPLAVKFHVVDPGNHNNTVELASNQLEVTANGDITTFTIANGVNCVKLMYGYVLLWLHDSTQHGGKYPKSLDYTKTTDTLVLKFDGVDLTFAKNDQGQWEYTVNDKSAGGASNNPESGDTTPADQNGSSSTTPPDSSSESDPSSNNNNNNIIKVSATRDNYRTKDNNNNYCPNLNNNNSIRTFNFNNNNNNNNNNNIKYNINNNASRVGKNKNNSNSSSTSPDSTSLSGTSQDLTSTTSTDVKTTQLEAIDLDVKNTKSTDTFICLKKDGFAKYIAKSGYGFSSVKGKTGSSCGGSSVPIWEAEQNTDLATAVVRDGTGTCKNMENVTIFFGKSHRHFTKSNKTFVQDSDIRLYGNDESNDLTQLAPTEYSLDHTDHIFKFTFNDDTQCNEVKFVHRSLEGDDSAKVVVSEVSLWKHDQSKHGGKYPLVLRYYWPDKILITFPNFFIIYNKNTENKWDEGHLFDFKLYSKDSDNKLKAFDLKSYDLIFMDEEYVFTFKKDVKLAEVKHKGDELWKHDPSKHGDKYPQVLRYVPDKMAISFDDSFIVFTRDSEGKLGNVHLFDFKLYGKGSDNNLKELGFTAYDIIFKEEEYVFTFKKDVKLAEVKHKGDELWKHDSSKHGDEYPLYMRYKSDGSRIVIPLSDFFAVYEMLGEGNVKKTELFINLYQQDPTDASKTLELQGADYDLKEQDDKFTFLLDKNIDCSMVKVEGKELWKHDPSNPEDSHPTSVSYWKDTKYVLLEYPKYFVTYQKGEDKVFDCGKLFDIKLYFDDPNNPSQLVAFNYSKYEIIEGFDEYEFKIKNNSKCLSIKLSGIEIWKHDSSVNGDNYPELIFYKRDRAKLLIIFQGYYVLYEKNVSGGYSSKVSITLDILSHNPTDHYDYSDHKYFSLYAIKDGFLYGLIKLGDKTIYRPVYLFECATKAVIYKNFDSEIRYVDVYLANGSIKRFERLPDSDEWHQKISPLFLDIRKKEQACYYNYSSNNNVSTYIAKDNFGFKKIRFGMRKVWQSSDNNEYAFKVDVNEWEKTCEILVHMYNGEKKVFNMTKGLFTDISLPKFSLATKASVPETGTPVIPRLPNDKLPTEYEITSPNKPYLVYAPERAPDPPANQVFDLDITQRQNTIYYTYSRDETKKLDSFKCNPGYLVRKVKKSDHVLWEPRNNRHGIQVDVYHINSATTPLVRSGSNASPANESQDASGSRKSSSQSSDENQTNSSNGSKTENVMKLGIVVYFDGDGKCMRLKTDPGGPEDTEIPDALKPKETQPASAVPPTQSIDQAQTNPVSSANGQSAQTNPVSSGNGQSAQTTLVSSGTSEQAQVTPVSQGASEPPKSAPVSPGNGQQPKAHTASSGNGQPAKSPDTSTATSVTTPAASSQSVTPTAKTSHTLSSSAVVIDHANSTSTSGSSGPLAAQSHTPRTAPNQSQQITATSAAALTPAGQANPNGTALKPLSEHVPTVDNGVTENLAQPKPKAQVSTPAGKTSQAQPSQPSATAGQTRQRQSQSSATATKPLATAQTSQSQSSAGRGLSSGKCSSTVPARVGRGQ</sequence>
<feature type="region of interest" description="Disordered" evidence="1">
    <location>
        <begin position="1929"/>
        <end position="1971"/>
    </location>
</feature>
<feature type="region of interest" description="Disordered" evidence="1">
    <location>
        <begin position="858"/>
        <end position="994"/>
    </location>
</feature>
<feature type="compositionally biased region" description="Low complexity" evidence="1">
    <location>
        <begin position="921"/>
        <end position="959"/>
    </location>
</feature>
<feature type="region of interest" description="Disordered" evidence="1">
    <location>
        <begin position="621"/>
        <end position="649"/>
    </location>
</feature>
<evidence type="ECO:0000313" key="3">
    <source>
        <dbReference type="Proteomes" id="UP000244811"/>
    </source>
</evidence>
<feature type="compositionally biased region" description="Polar residues" evidence="1">
    <location>
        <begin position="2131"/>
        <end position="2170"/>
    </location>
</feature>
<feature type="compositionally biased region" description="Low complexity" evidence="1">
    <location>
        <begin position="2171"/>
        <end position="2182"/>
    </location>
</feature>
<reference evidence="2" key="1">
    <citation type="submission" date="2022-07" db="EMBL/GenBank/DDBJ databases">
        <title>Evaluation of T. orientalis genome assembly methods using nanopore sequencing and analysis of variation between genomes.</title>
        <authorList>
            <person name="Yam J."/>
            <person name="Micallef M.L."/>
            <person name="Liu M."/>
            <person name="Djordjevic S.P."/>
            <person name="Bogema D.R."/>
            <person name="Jenkins C."/>
        </authorList>
    </citation>
    <scope>NUCLEOTIDE SEQUENCE</scope>
    <source>
        <strain evidence="2">Goon Nure</strain>
    </source>
</reference>
<feature type="compositionally biased region" description="Low complexity" evidence="1">
    <location>
        <begin position="883"/>
        <end position="905"/>
    </location>
</feature>
<feature type="compositionally biased region" description="Polar residues" evidence="1">
    <location>
        <begin position="2087"/>
        <end position="2104"/>
    </location>
</feature>
<feature type="compositionally biased region" description="Low complexity" evidence="1">
    <location>
        <begin position="1943"/>
        <end position="1966"/>
    </location>
</feature>
<feature type="compositionally biased region" description="Polar residues" evidence="1">
    <location>
        <begin position="858"/>
        <end position="882"/>
    </location>
</feature>
<dbReference type="Pfam" id="PF04385">
    <property type="entry name" value="FAINT"/>
    <property type="match status" value="2"/>
</dbReference>
<feature type="compositionally biased region" description="Low complexity" evidence="1">
    <location>
        <begin position="2110"/>
        <end position="2130"/>
    </location>
</feature>
<feature type="compositionally biased region" description="Acidic residues" evidence="1">
    <location>
        <begin position="630"/>
        <end position="640"/>
    </location>
</feature>
<accession>A0A976QT18</accession>
<feature type="compositionally biased region" description="Polar residues" evidence="1">
    <location>
        <begin position="2013"/>
        <end position="2075"/>
    </location>
</feature>
<evidence type="ECO:0000313" key="2">
    <source>
        <dbReference type="EMBL" id="UKK01497.2"/>
    </source>
</evidence>